<protein>
    <submittedName>
        <fullName evidence="2">Uncharacterized protein</fullName>
    </submittedName>
</protein>
<evidence type="ECO:0000313" key="2">
    <source>
        <dbReference type="EMBL" id="GIX76108.1"/>
    </source>
</evidence>
<dbReference type="AlphaFoldDB" id="A0AAV4MUN3"/>
<dbReference type="Proteomes" id="UP001054945">
    <property type="component" value="Unassembled WGS sequence"/>
</dbReference>
<keyword evidence="3" id="KW-1185">Reference proteome</keyword>
<name>A0AAV4MUN3_CAEEX</name>
<dbReference type="EMBL" id="BPLR01020229">
    <property type="protein sequence ID" value="GIX76108.1"/>
    <property type="molecule type" value="Genomic_DNA"/>
</dbReference>
<comment type="caution">
    <text evidence="2">The sequence shown here is derived from an EMBL/GenBank/DDBJ whole genome shotgun (WGS) entry which is preliminary data.</text>
</comment>
<reference evidence="2 3" key="1">
    <citation type="submission" date="2021-06" db="EMBL/GenBank/DDBJ databases">
        <title>Caerostris extrusa draft genome.</title>
        <authorList>
            <person name="Kono N."/>
            <person name="Arakawa K."/>
        </authorList>
    </citation>
    <scope>NUCLEOTIDE SEQUENCE [LARGE SCALE GENOMIC DNA]</scope>
</reference>
<feature type="compositionally biased region" description="Basic and acidic residues" evidence="1">
    <location>
        <begin position="119"/>
        <end position="130"/>
    </location>
</feature>
<proteinExistence type="predicted"/>
<accession>A0AAV4MUN3</accession>
<feature type="non-terminal residue" evidence="2">
    <location>
        <position position="1"/>
    </location>
</feature>
<sequence length="139" mass="15411">KLKPITTASKLSSTEKTECTSHRYTLNQSHLLKEKQNPIPFFLEKETTTSFKANCFFSASAVDLFASALAAALHVWNHFAGGDEMGAGSTERGGEGMAQTTEPLAFHHVTLRSMYQAVDRERNMRTETEQRIPAGMDKS</sequence>
<organism evidence="2 3">
    <name type="scientific">Caerostris extrusa</name>
    <name type="common">Bark spider</name>
    <name type="synonym">Caerostris bankana</name>
    <dbReference type="NCBI Taxonomy" id="172846"/>
    <lineage>
        <taxon>Eukaryota</taxon>
        <taxon>Metazoa</taxon>
        <taxon>Ecdysozoa</taxon>
        <taxon>Arthropoda</taxon>
        <taxon>Chelicerata</taxon>
        <taxon>Arachnida</taxon>
        <taxon>Araneae</taxon>
        <taxon>Araneomorphae</taxon>
        <taxon>Entelegynae</taxon>
        <taxon>Araneoidea</taxon>
        <taxon>Araneidae</taxon>
        <taxon>Caerostris</taxon>
    </lineage>
</organism>
<gene>
    <name evidence="2" type="ORF">CEXT_200531</name>
</gene>
<evidence type="ECO:0000313" key="3">
    <source>
        <dbReference type="Proteomes" id="UP001054945"/>
    </source>
</evidence>
<evidence type="ECO:0000256" key="1">
    <source>
        <dbReference type="SAM" id="MobiDB-lite"/>
    </source>
</evidence>
<feature type="region of interest" description="Disordered" evidence="1">
    <location>
        <begin position="119"/>
        <end position="139"/>
    </location>
</feature>